<gene>
    <name evidence="3" type="ORF">AK812_SmicGene29277</name>
</gene>
<feature type="compositionally biased region" description="Low complexity" evidence="1">
    <location>
        <begin position="448"/>
        <end position="463"/>
    </location>
</feature>
<evidence type="ECO:0000313" key="4">
    <source>
        <dbReference type="Proteomes" id="UP000186817"/>
    </source>
</evidence>
<reference evidence="3 4" key="1">
    <citation type="submission" date="2016-02" db="EMBL/GenBank/DDBJ databases">
        <title>Genome analysis of coral dinoflagellate symbionts highlights evolutionary adaptations to a symbiotic lifestyle.</title>
        <authorList>
            <person name="Aranda M."/>
            <person name="Li Y."/>
            <person name="Liew Y.J."/>
            <person name="Baumgarten S."/>
            <person name="Simakov O."/>
            <person name="Wilson M."/>
            <person name="Piel J."/>
            <person name="Ashoor H."/>
            <person name="Bougouffa S."/>
            <person name="Bajic V.B."/>
            <person name="Ryu T."/>
            <person name="Ravasi T."/>
            <person name="Bayer T."/>
            <person name="Micklem G."/>
            <person name="Kim H."/>
            <person name="Bhak J."/>
            <person name="Lajeunesse T.C."/>
            <person name="Voolstra C.R."/>
        </authorList>
    </citation>
    <scope>NUCLEOTIDE SEQUENCE [LARGE SCALE GENOMIC DNA]</scope>
    <source>
        <strain evidence="3 4">CCMP2467</strain>
    </source>
</reference>
<feature type="compositionally biased region" description="Acidic residues" evidence="1">
    <location>
        <begin position="1067"/>
        <end position="1076"/>
    </location>
</feature>
<evidence type="ECO:0000256" key="1">
    <source>
        <dbReference type="SAM" id="MobiDB-lite"/>
    </source>
</evidence>
<dbReference type="Proteomes" id="UP000186817">
    <property type="component" value="Unassembled WGS sequence"/>
</dbReference>
<feature type="domain" description="5-hmdU DNA kinase helical" evidence="2">
    <location>
        <begin position="601"/>
        <end position="889"/>
    </location>
</feature>
<proteinExistence type="predicted"/>
<dbReference type="OrthoDB" id="409712at2759"/>
<feature type="compositionally biased region" description="Basic and acidic residues" evidence="1">
    <location>
        <begin position="950"/>
        <end position="961"/>
    </location>
</feature>
<comment type="caution">
    <text evidence="3">The sequence shown here is derived from an EMBL/GenBank/DDBJ whole genome shotgun (WGS) entry which is preliminary data.</text>
</comment>
<feature type="compositionally biased region" description="Basic residues" evidence="1">
    <location>
        <begin position="422"/>
        <end position="438"/>
    </location>
</feature>
<dbReference type="InterPro" id="IPR040684">
    <property type="entry name" value="HMUDK_hel"/>
</dbReference>
<feature type="compositionally biased region" description="Basic and acidic residues" evidence="1">
    <location>
        <begin position="1669"/>
        <end position="1679"/>
    </location>
</feature>
<dbReference type="Pfam" id="PF18723">
    <property type="entry name" value="HMUDK_hel"/>
    <property type="match status" value="1"/>
</dbReference>
<feature type="region of interest" description="Disordered" evidence="1">
    <location>
        <begin position="418"/>
        <end position="506"/>
    </location>
</feature>
<name>A0A1Q9D278_SYMMI</name>
<feature type="region of interest" description="Disordered" evidence="1">
    <location>
        <begin position="1027"/>
        <end position="1096"/>
    </location>
</feature>
<organism evidence="3 4">
    <name type="scientific">Symbiodinium microadriaticum</name>
    <name type="common">Dinoflagellate</name>
    <name type="synonym">Zooxanthella microadriatica</name>
    <dbReference type="NCBI Taxonomy" id="2951"/>
    <lineage>
        <taxon>Eukaryota</taxon>
        <taxon>Sar</taxon>
        <taxon>Alveolata</taxon>
        <taxon>Dinophyceae</taxon>
        <taxon>Suessiales</taxon>
        <taxon>Symbiodiniaceae</taxon>
        <taxon>Symbiodinium</taxon>
    </lineage>
</organism>
<dbReference type="EMBL" id="LSRX01000769">
    <property type="protein sequence ID" value="OLP89272.1"/>
    <property type="molecule type" value="Genomic_DNA"/>
</dbReference>
<evidence type="ECO:0000313" key="3">
    <source>
        <dbReference type="EMBL" id="OLP89272.1"/>
    </source>
</evidence>
<feature type="region of interest" description="Disordered" evidence="1">
    <location>
        <begin position="1669"/>
        <end position="1722"/>
    </location>
</feature>
<accession>A0A1Q9D278</accession>
<sequence length="1722" mass="190905">MGKVFKQPIIHKKGKFRAAQKKPAIKKDKLWKDTPYVRDRLLVGPRGQRKDQVKWQRNLPELLMASNKKVITMLVADKILPKWKGKTCPHCEVGILSDFCVEKRTGLYKHLCSSRHCHQYVSPHHLHPVFTEGKGSASRSLQMQASLLLLKLLRVPHPTIHVLLNVNHKAIEDMEKRICDLRKAFVEKREKNVVFGDGRRTEWKTLGTKLLKDRKVVLHTDAARSYKAKIAGVGSVFAMMPQASCGGFQGNCESGRYGGSVRATTSLDLRRKLPKRLLLQNTRAKLAKELLEAIHGRALSSMPVPAYFPTMFVDPVDDSAQTAREAAGKVQTAAFAAKEPVQVVHSPVAKVSDKQFSDMGLGRSPVNAPQCARKAVAASHYGNLAAFHAVTRSKFCAEAVHPMGLRNRLVIPVLQQRDDPRRRKLQKKSAIRVRRPRRSRDQCGEGPGADAGAEAEANAAGAAEAKEEPQEETPKPKGKSKQNKEKAPKAKAKAEAKEEPQVTALSEGRVSEAHLCLVTVTHVPADQRKAGQAIKHLNTASLRLSKSALDKAIARLQGKFARKRGHALTPETARKGGLARSRTPKQQKFYAARLGLNVQELDSFVRFLHLRSDSDGSCCQQLPVASWQDCERSVVQEFHFCNVERQLDAGNRWVCQQLEGASTQVAVATCVVWAFLPKRSVLTAMTEVLHGSGRDIFDPTAALPPARDLANQVRRSFSNLPETAWADWPYMTLTQRGTTKYQQLADLLHALKRNIGDVVQNLKHNAETESCLLQRSKAAIRILTKHIPGCGDFLACHALNVLSDVMPTADSLVFFSPTHMTICGNGAIKALDHLFPKRMRRRTTCQETLRACVTDLQRHVFESGYAGGWRQHSVANIEHCLCEWIKWQKWVAWKLAVTGWATVPESDIAYPEEDIELTIREYWMLEFQQAMPSSCQGAIRGPESCCDPSHATKDVETKADAAGRPPSPSRRLLSRKEPRESEESSFVVKKFLLKKKDSRSLRRLVDNPAAWRQGPGVTVTATTRVLVPGSAGRGRGPRGRGGRGAAVCETRPRTASGATGTDPIRVEDDEAEGDMDELAHDRGLNPPPTEAGTSAEPAVEIAEDDGEDDGALLVQVNMQPPEQAASRVSRGEMGGGPAVRMARATTQLEVADGQGARAQSLLLRLRPGERAQFRVEVDELTDTEYLYQGEVQDPVVARQKLLEVEQAAVEAERETAADAEQDRFRGQRTFRTADAEVRPWYNRWAGGLIGWEALVQAVGTDMAEFIRAAATVDPAEVETQSYEVNVVPMAEVPATVNYETDDDAETMIMGVFPGDEPSVASNDNLLQTALFWCWDLCVEKCTGLYEQRTWETVGAKLPQPEKPIVGTGRVGDLPCKADAMETWSFDVVVWQHFQVCVADDILKLVLGVVPTDPTVVPRAPVEWPRRFVSFPKGTMVRRCKGNCYTHDDDDEERGDAAPRLLMSAVNAPQHCVDPQASEKSENIMVHDTQMLTCWTTSKDRQSQTVELILTLRACQSTDRSETSHDCTKAMASWMFGTFLANMKPAYESRVDTVFEGPKLKQVWVDIEHKCWETYLEEANDDFKGVHPYLKLKKEVSHCKAVIKEDTRREVLQDCTQRIVDLAKECSASRSGQGLTKSLLSFAAIAEQGGVASPPAEPYHCRAETYQHTEDDFPAAKEGDDKEEDAPIAKTTEAEHDALDDEDTGRDAPVNPESDIKQISADD</sequence>
<evidence type="ECO:0000259" key="2">
    <source>
        <dbReference type="Pfam" id="PF18723"/>
    </source>
</evidence>
<feature type="region of interest" description="Disordered" evidence="1">
    <location>
        <begin position="949"/>
        <end position="979"/>
    </location>
</feature>
<keyword evidence="4" id="KW-1185">Reference proteome</keyword>
<feature type="compositionally biased region" description="Basic and acidic residues" evidence="1">
    <location>
        <begin position="464"/>
        <end position="475"/>
    </location>
</feature>
<protein>
    <recommendedName>
        <fullName evidence="2">5-hmdU DNA kinase helical domain-containing protein</fullName>
    </recommendedName>
</protein>
<feature type="compositionally biased region" description="Basic and acidic residues" evidence="1">
    <location>
        <begin position="482"/>
        <end position="500"/>
    </location>
</feature>